<feature type="domain" description="Rhodopsin" evidence="8">
    <location>
        <begin position="40"/>
        <end position="281"/>
    </location>
</feature>
<evidence type="ECO:0000256" key="2">
    <source>
        <dbReference type="ARBA" id="ARBA00022692"/>
    </source>
</evidence>
<feature type="transmembrane region" description="Helical" evidence="7">
    <location>
        <begin position="23"/>
        <end position="45"/>
    </location>
</feature>
<keyword evidence="2 7" id="KW-0812">Transmembrane</keyword>
<dbReference type="STRING" id="2512241.A0A553HKB7"/>
<comment type="similarity">
    <text evidence="5">Belongs to the SAT4 family.</text>
</comment>
<comment type="caution">
    <text evidence="9">The sequence shown here is derived from an EMBL/GenBank/DDBJ whole genome shotgun (WGS) entry which is preliminary data.</text>
</comment>
<organism evidence="9 10">
    <name type="scientific">Xylaria flabelliformis</name>
    <dbReference type="NCBI Taxonomy" id="2512241"/>
    <lineage>
        <taxon>Eukaryota</taxon>
        <taxon>Fungi</taxon>
        <taxon>Dikarya</taxon>
        <taxon>Ascomycota</taxon>
        <taxon>Pezizomycotina</taxon>
        <taxon>Sordariomycetes</taxon>
        <taxon>Xylariomycetidae</taxon>
        <taxon>Xylariales</taxon>
        <taxon>Xylariaceae</taxon>
        <taxon>Xylaria</taxon>
    </lineage>
</organism>
<evidence type="ECO:0000313" key="10">
    <source>
        <dbReference type="Proteomes" id="UP000319160"/>
    </source>
</evidence>
<feature type="transmembrane region" description="Helical" evidence="7">
    <location>
        <begin position="57"/>
        <end position="81"/>
    </location>
</feature>
<proteinExistence type="inferred from homology"/>
<accession>A0A553HKB7</accession>
<dbReference type="PANTHER" id="PTHR33048:SF47">
    <property type="entry name" value="INTEGRAL MEMBRANE PROTEIN-RELATED"/>
    <property type="match status" value="1"/>
</dbReference>
<keyword evidence="3 7" id="KW-1133">Transmembrane helix</keyword>
<feature type="transmembrane region" description="Helical" evidence="7">
    <location>
        <begin position="101"/>
        <end position="126"/>
    </location>
</feature>
<dbReference type="Proteomes" id="UP000319160">
    <property type="component" value="Unassembled WGS sequence"/>
</dbReference>
<feature type="region of interest" description="Disordered" evidence="6">
    <location>
        <begin position="323"/>
        <end position="353"/>
    </location>
</feature>
<evidence type="ECO:0000256" key="3">
    <source>
        <dbReference type="ARBA" id="ARBA00022989"/>
    </source>
</evidence>
<name>A0A553HKB7_9PEZI</name>
<protein>
    <recommendedName>
        <fullName evidence="8">Rhodopsin domain-containing protein</fullName>
    </recommendedName>
</protein>
<dbReference type="GO" id="GO:0016020">
    <property type="term" value="C:membrane"/>
    <property type="evidence" value="ECO:0007669"/>
    <property type="project" value="UniProtKB-SubCell"/>
</dbReference>
<sequence>MSTDGTNASSVDASLLVNQGDRIIAVAILFAVLCTVFIALRFAALHLGQRSPSLEDWILAPAYVLMLGFCANVITSVIIGGEGRHFAYLTQFKPQAILPRYQTLFITQIFHSLVLPFAKTSILLLILRIFHRIRWLCYAAYILITYIWLWSATELLLTIFQCKPIAFQWDRSLGGTCVNQVAYFRAISALSTVHDLAMLILPLPAVWRLQLETRRKVALSGVFLVGSIGAIASIIRFALFIEYNALTDPTFTDVQLLSWTVAEPGIIFISACLPVLRPLIVRFASAAGLTSTNHSGSFELQQGSSGAPSGSYFRTYATKDDDTVSLTGPSSGTAKNNASDSLEVMDNERGYMT</sequence>
<feature type="transmembrane region" description="Helical" evidence="7">
    <location>
        <begin position="256"/>
        <end position="276"/>
    </location>
</feature>
<evidence type="ECO:0000313" key="9">
    <source>
        <dbReference type="EMBL" id="TRX88390.1"/>
    </source>
</evidence>
<comment type="subcellular location">
    <subcellularLocation>
        <location evidence="1">Membrane</location>
        <topology evidence="1">Multi-pass membrane protein</topology>
    </subcellularLocation>
</comment>
<dbReference type="Pfam" id="PF20684">
    <property type="entry name" value="Fung_rhodopsin"/>
    <property type="match status" value="1"/>
</dbReference>
<keyword evidence="4 7" id="KW-0472">Membrane</keyword>
<dbReference type="PANTHER" id="PTHR33048">
    <property type="entry name" value="PTH11-LIKE INTEGRAL MEMBRANE PROTEIN (AFU_ORTHOLOGUE AFUA_5G11245)"/>
    <property type="match status" value="1"/>
</dbReference>
<evidence type="ECO:0000256" key="7">
    <source>
        <dbReference type="SAM" id="Phobius"/>
    </source>
</evidence>
<evidence type="ECO:0000256" key="6">
    <source>
        <dbReference type="SAM" id="MobiDB-lite"/>
    </source>
</evidence>
<dbReference type="InterPro" id="IPR052337">
    <property type="entry name" value="SAT4-like"/>
</dbReference>
<evidence type="ECO:0000256" key="4">
    <source>
        <dbReference type="ARBA" id="ARBA00023136"/>
    </source>
</evidence>
<evidence type="ECO:0000256" key="5">
    <source>
        <dbReference type="ARBA" id="ARBA00038359"/>
    </source>
</evidence>
<reference evidence="10" key="1">
    <citation type="submission" date="2019-06" db="EMBL/GenBank/DDBJ databases">
        <title>Draft genome sequence of the griseofulvin-producing fungus Xylaria cubensis strain G536.</title>
        <authorList>
            <person name="Mead M.E."/>
            <person name="Raja H.A."/>
            <person name="Steenwyk J.L."/>
            <person name="Knowles S.L."/>
            <person name="Oberlies N.H."/>
            <person name="Rokas A."/>
        </authorList>
    </citation>
    <scope>NUCLEOTIDE SEQUENCE [LARGE SCALE GENOMIC DNA]</scope>
    <source>
        <strain evidence="10">G536</strain>
    </source>
</reference>
<feature type="transmembrane region" description="Helical" evidence="7">
    <location>
        <begin position="138"/>
        <end position="161"/>
    </location>
</feature>
<dbReference type="InterPro" id="IPR049326">
    <property type="entry name" value="Rhodopsin_dom_fungi"/>
</dbReference>
<feature type="transmembrane region" description="Helical" evidence="7">
    <location>
        <begin position="181"/>
        <end position="205"/>
    </location>
</feature>
<feature type="compositionally biased region" description="Polar residues" evidence="6">
    <location>
        <begin position="324"/>
        <end position="340"/>
    </location>
</feature>
<gene>
    <name evidence="9" type="ORF">FHL15_010703</name>
</gene>
<evidence type="ECO:0000259" key="8">
    <source>
        <dbReference type="Pfam" id="PF20684"/>
    </source>
</evidence>
<evidence type="ECO:0000256" key="1">
    <source>
        <dbReference type="ARBA" id="ARBA00004141"/>
    </source>
</evidence>
<dbReference type="AlphaFoldDB" id="A0A553HKB7"/>
<dbReference type="EMBL" id="VFLP01000089">
    <property type="protein sequence ID" value="TRX88390.1"/>
    <property type="molecule type" value="Genomic_DNA"/>
</dbReference>
<keyword evidence="10" id="KW-1185">Reference proteome</keyword>
<dbReference type="OrthoDB" id="5329176at2759"/>
<feature type="transmembrane region" description="Helical" evidence="7">
    <location>
        <begin position="217"/>
        <end position="241"/>
    </location>
</feature>